<gene>
    <name evidence="8" type="ORF">SAMN02799615_03019</name>
</gene>
<comment type="subcellular location">
    <subcellularLocation>
        <location evidence="1">Cell membrane</location>
        <topology evidence="1">Multi-pass membrane protein</topology>
    </subcellularLocation>
</comment>
<feature type="transmembrane region" description="Helical" evidence="7">
    <location>
        <begin position="184"/>
        <end position="203"/>
    </location>
</feature>
<evidence type="ECO:0000256" key="5">
    <source>
        <dbReference type="ARBA" id="ARBA00022989"/>
    </source>
</evidence>
<dbReference type="InterPro" id="IPR004778">
    <property type="entry name" value="Homoserine/Threonine_efflux"/>
</dbReference>
<keyword evidence="5 7" id="KW-1133">Transmembrane helix</keyword>
<evidence type="ECO:0000256" key="4">
    <source>
        <dbReference type="ARBA" id="ARBA00022692"/>
    </source>
</evidence>
<dbReference type="PANTHER" id="PTHR30086:SF19">
    <property type="entry name" value="THREONINE EFFLUX PROTEIN"/>
    <property type="match status" value="1"/>
</dbReference>
<evidence type="ECO:0000313" key="8">
    <source>
        <dbReference type="EMBL" id="SFF29322.1"/>
    </source>
</evidence>
<evidence type="ECO:0000256" key="2">
    <source>
        <dbReference type="ARBA" id="ARBA00007928"/>
    </source>
</evidence>
<dbReference type="AlphaFoldDB" id="A0A1I2HI00"/>
<dbReference type="Proteomes" id="UP000199477">
    <property type="component" value="Unassembled WGS sequence"/>
</dbReference>
<feature type="transmembrane region" description="Helical" evidence="7">
    <location>
        <begin position="40"/>
        <end position="59"/>
    </location>
</feature>
<keyword evidence="3" id="KW-1003">Cell membrane</keyword>
<proteinExistence type="inferred from homology"/>
<dbReference type="STRING" id="500610.SAMN02799615_03019"/>
<evidence type="ECO:0000256" key="3">
    <source>
        <dbReference type="ARBA" id="ARBA00022475"/>
    </source>
</evidence>
<evidence type="ECO:0000256" key="7">
    <source>
        <dbReference type="SAM" id="Phobius"/>
    </source>
</evidence>
<reference evidence="9" key="1">
    <citation type="submission" date="2016-10" db="EMBL/GenBank/DDBJ databases">
        <authorList>
            <person name="Varghese N."/>
            <person name="Submissions S."/>
        </authorList>
    </citation>
    <scope>NUCLEOTIDE SEQUENCE [LARGE SCALE GENOMIC DNA]</scope>
    <source>
        <strain evidence="9">UNC178MFTsu3.1</strain>
    </source>
</reference>
<feature type="transmembrane region" description="Helical" evidence="7">
    <location>
        <begin position="149"/>
        <end position="172"/>
    </location>
</feature>
<dbReference type="PANTHER" id="PTHR30086">
    <property type="entry name" value="ARGININE EXPORTER PROTEIN ARGO"/>
    <property type="match status" value="1"/>
</dbReference>
<evidence type="ECO:0000256" key="1">
    <source>
        <dbReference type="ARBA" id="ARBA00004651"/>
    </source>
</evidence>
<sequence>MTLFLTIALIQLIALASPGPDFFFVSQTAVSRSRRQAMFGVIGITLGALVWSALALLGLQILLHRLAWLSQLIAVAGGLYLAWMGVKMLRGAWQMPAGGATQAVVVERSDFAALRAGLLTNLANPKALVYFGSVFSAFVGDGVGAAARWGLWGLIIAETFLWFSLVAAFFALPAMRRGYLRLTRWIDGFAGAVFVLFGLHLILRGTGNRSA</sequence>
<name>A0A1I2HI00_9GAMM</name>
<evidence type="ECO:0000313" key="9">
    <source>
        <dbReference type="Proteomes" id="UP000199477"/>
    </source>
</evidence>
<dbReference type="InterPro" id="IPR001123">
    <property type="entry name" value="LeuE-type"/>
</dbReference>
<evidence type="ECO:0000256" key="6">
    <source>
        <dbReference type="ARBA" id="ARBA00023136"/>
    </source>
</evidence>
<dbReference type="GO" id="GO:0015171">
    <property type="term" value="F:amino acid transmembrane transporter activity"/>
    <property type="evidence" value="ECO:0007669"/>
    <property type="project" value="TreeGrafter"/>
</dbReference>
<dbReference type="EMBL" id="FONH01000012">
    <property type="protein sequence ID" value="SFF29322.1"/>
    <property type="molecule type" value="Genomic_DNA"/>
</dbReference>
<keyword evidence="6 7" id="KW-0472">Membrane</keyword>
<dbReference type="GO" id="GO:0005886">
    <property type="term" value="C:plasma membrane"/>
    <property type="evidence" value="ECO:0007669"/>
    <property type="project" value="UniProtKB-SubCell"/>
</dbReference>
<comment type="similarity">
    <text evidence="2">Belongs to the Rht family.</text>
</comment>
<keyword evidence="9" id="KW-1185">Reference proteome</keyword>
<dbReference type="Pfam" id="PF01810">
    <property type="entry name" value="LysE"/>
    <property type="match status" value="1"/>
</dbReference>
<accession>A0A1I2HI00</accession>
<feature type="transmembrane region" description="Helical" evidence="7">
    <location>
        <begin position="66"/>
        <end position="86"/>
    </location>
</feature>
<dbReference type="RefSeq" id="WP_026633749.1">
    <property type="nucleotide sequence ID" value="NZ_FONH01000012.1"/>
</dbReference>
<keyword evidence="4 7" id="KW-0812">Transmembrane</keyword>
<dbReference type="NCBIfam" id="TIGR00949">
    <property type="entry name" value="2A76"/>
    <property type="match status" value="1"/>
</dbReference>
<protein>
    <submittedName>
        <fullName evidence="8">Threonine efflux protein</fullName>
    </submittedName>
</protein>
<organism evidence="8 9">
    <name type="scientific">Dyella marensis</name>
    <dbReference type="NCBI Taxonomy" id="500610"/>
    <lineage>
        <taxon>Bacteria</taxon>
        <taxon>Pseudomonadati</taxon>
        <taxon>Pseudomonadota</taxon>
        <taxon>Gammaproteobacteria</taxon>
        <taxon>Lysobacterales</taxon>
        <taxon>Rhodanobacteraceae</taxon>
        <taxon>Dyella</taxon>
    </lineage>
</organism>